<organism evidence="1 2">
    <name type="scientific">Profundicola chukchiensis</name>
    <dbReference type="NCBI Taxonomy" id="2961959"/>
    <lineage>
        <taxon>Bacteria</taxon>
        <taxon>Pseudomonadati</taxon>
        <taxon>Bacteroidota</taxon>
        <taxon>Flavobacteriia</taxon>
        <taxon>Flavobacteriales</taxon>
        <taxon>Weeksellaceae</taxon>
        <taxon>Profundicola</taxon>
    </lineage>
</organism>
<dbReference type="Proteomes" id="UP001152599">
    <property type="component" value="Unassembled WGS sequence"/>
</dbReference>
<dbReference type="InterPro" id="IPR007358">
    <property type="entry name" value="Nucleoid_associated_NdpA"/>
</dbReference>
<proteinExistence type="predicted"/>
<evidence type="ECO:0000313" key="2">
    <source>
        <dbReference type="Proteomes" id="UP001152599"/>
    </source>
</evidence>
<dbReference type="EMBL" id="JANCMU010000004">
    <property type="protein sequence ID" value="MDG4946471.1"/>
    <property type="molecule type" value="Genomic_DNA"/>
</dbReference>
<evidence type="ECO:0000313" key="1">
    <source>
        <dbReference type="EMBL" id="MDG4946471.1"/>
    </source>
</evidence>
<protein>
    <submittedName>
        <fullName evidence="1">Nucleoid-associated protein</fullName>
    </submittedName>
</protein>
<dbReference type="RefSeq" id="WP_304420867.1">
    <property type="nucleotide sequence ID" value="NZ_JANCMU010000004.1"/>
</dbReference>
<accession>A0A9X4RVA0</accession>
<name>A0A9X4RVA0_9FLAO</name>
<gene>
    <name evidence="1" type="ORF">NMK71_08595</name>
</gene>
<keyword evidence="2" id="KW-1185">Reference proteome</keyword>
<dbReference type="Pfam" id="PF04245">
    <property type="entry name" value="NA37"/>
    <property type="match status" value="1"/>
</dbReference>
<reference evidence="1" key="1">
    <citation type="submission" date="2022-07" db="EMBL/GenBank/DDBJ databases">
        <title>Description and genome-wide analysis of Profundicola chukchiensis gen. nov., sp. nov., marine bacteria isolated from bottom sediments of the Chukchi Sea.</title>
        <authorList>
            <person name="Romanenko L."/>
            <person name="Otstavnykh N."/>
            <person name="Kurilenko V."/>
            <person name="Eremeev V."/>
            <person name="Velansky P."/>
            <person name="Mikhailov V."/>
            <person name="Isaeva M."/>
        </authorList>
    </citation>
    <scope>NUCLEOTIDE SEQUENCE</scope>
    <source>
        <strain evidence="1">KMM 9713</strain>
    </source>
</reference>
<sequence length="339" mass="40486">MIELNNISVHIVGNKNRFEHLVKSKMPLELDESMKELMLKFFQNAFKADEYYHFYHASDLSMNEVFTYVTRIFENPESLHDESINLAQFLFDKSVHPKIKAGEFFTAYFQNCNYKGEIIDAIGLFKTENKDLFLKIRHDNYFFDLETDKGVNLNKLDKACFIYNTNKEDGYVLSIADKTNGTEAQFWTDEFLQVKQVEDEFYNTEKTMSVFKNYVEERMPEEFEMSRIDQADFLNRTMEFFQEHEEFETEAFSQQILQQPELIESFNNYKSEYELDTQEMLADHFGIAEKAVKKQTRHYKSIIKLDKNFHIYVHGDRSKIEQSEDSHGKFYKIYFEEES</sequence>
<comment type="caution">
    <text evidence="1">The sequence shown here is derived from an EMBL/GenBank/DDBJ whole genome shotgun (WGS) entry which is preliminary data.</text>
</comment>
<dbReference type="GO" id="GO:0009295">
    <property type="term" value="C:nucleoid"/>
    <property type="evidence" value="ECO:0007669"/>
    <property type="project" value="InterPro"/>
</dbReference>
<dbReference type="AlphaFoldDB" id="A0A9X4RVA0"/>